<keyword evidence="5 6" id="KW-0326">Glycosidase</keyword>
<evidence type="ECO:0000256" key="2">
    <source>
        <dbReference type="ARBA" id="ARBA00007806"/>
    </source>
</evidence>
<keyword evidence="10" id="KW-1185">Reference proteome</keyword>
<keyword evidence="3 6" id="KW-0378">Hydrolase</keyword>
<dbReference type="CDD" id="cd06602">
    <property type="entry name" value="GH31_MGAM_SI_GAA"/>
    <property type="match status" value="1"/>
</dbReference>
<evidence type="ECO:0000313" key="11">
    <source>
        <dbReference type="WBParaSite" id="ACRNAN_scaffold7767.g16240.t1"/>
    </source>
</evidence>
<keyword evidence="7" id="KW-0732">Signal</keyword>
<evidence type="ECO:0000259" key="8">
    <source>
        <dbReference type="Pfam" id="PF01055"/>
    </source>
</evidence>
<accession>A0A914EEX1</accession>
<dbReference type="InterPro" id="IPR017853">
    <property type="entry name" value="GH"/>
</dbReference>
<dbReference type="Gene3D" id="3.20.20.80">
    <property type="entry name" value="Glycosidases"/>
    <property type="match status" value="1"/>
</dbReference>
<dbReference type="InterPro" id="IPR030458">
    <property type="entry name" value="Glyco_hydro_31_AS"/>
</dbReference>
<evidence type="ECO:0000256" key="6">
    <source>
        <dbReference type="RuleBase" id="RU361185"/>
    </source>
</evidence>
<comment type="similarity">
    <text evidence="2 6">Belongs to the glycosyl hydrolase 31 family.</text>
</comment>
<dbReference type="FunFam" id="2.60.40.1180:FF:000023">
    <property type="entry name" value="neutral alpha-glucosidase AB isoform X2"/>
    <property type="match status" value="1"/>
</dbReference>
<dbReference type="InterPro" id="IPR013780">
    <property type="entry name" value="Glyco_hydro_b"/>
</dbReference>
<dbReference type="PANTHER" id="PTHR22762">
    <property type="entry name" value="ALPHA-GLUCOSIDASE"/>
    <property type="match status" value="1"/>
</dbReference>
<dbReference type="Gene3D" id="2.60.40.1760">
    <property type="entry name" value="glycosyl hydrolase (family 31)"/>
    <property type="match status" value="1"/>
</dbReference>
<feature type="domain" description="Glycoside hydrolase family 31 TIM barrel" evidence="8">
    <location>
        <begin position="159"/>
        <end position="551"/>
    </location>
</feature>
<dbReference type="PANTHER" id="PTHR22762:SF94">
    <property type="entry name" value="P-TYPE DOMAIN-CONTAINING PROTEIN"/>
    <property type="match status" value="1"/>
</dbReference>
<dbReference type="SUPFAM" id="SSF51011">
    <property type="entry name" value="Glycosyl hydrolase domain"/>
    <property type="match status" value="1"/>
</dbReference>
<dbReference type="CDD" id="cd00111">
    <property type="entry name" value="Trefoil"/>
    <property type="match status" value="1"/>
</dbReference>
<feature type="signal peptide" evidence="7">
    <location>
        <begin position="1"/>
        <end position="21"/>
    </location>
</feature>
<dbReference type="GO" id="GO:0030246">
    <property type="term" value="F:carbohydrate binding"/>
    <property type="evidence" value="ECO:0007669"/>
    <property type="project" value="InterPro"/>
</dbReference>
<keyword evidence="4" id="KW-0472">Membrane</keyword>
<dbReference type="GO" id="GO:0004558">
    <property type="term" value="F:alpha-1,4-glucosidase activity"/>
    <property type="evidence" value="ECO:0007669"/>
    <property type="project" value="TreeGrafter"/>
</dbReference>
<name>A0A914EEX1_9BILA</name>
<dbReference type="CDD" id="cd14752">
    <property type="entry name" value="GH31_N"/>
    <property type="match status" value="1"/>
</dbReference>
<dbReference type="GO" id="GO:0016020">
    <property type="term" value="C:membrane"/>
    <property type="evidence" value="ECO:0007669"/>
    <property type="project" value="UniProtKB-SubCell"/>
</dbReference>
<dbReference type="Proteomes" id="UP000887540">
    <property type="component" value="Unplaced"/>
</dbReference>
<reference evidence="11" key="1">
    <citation type="submission" date="2022-11" db="UniProtKB">
        <authorList>
            <consortium name="WormBaseParasite"/>
        </authorList>
    </citation>
    <scope>IDENTIFICATION</scope>
</reference>
<dbReference type="AlphaFoldDB" id="A0A914EEX1"/>
<dbReference type="SUPFAM" id="SSF51445">
    <property type="entry name" value="(Trans)glycosidases"/>
    <property type="match status" value="1"/>
</dbReference>
<feature type="chain" id="PRO_5037907812" evidence="7">
    <location>
        <begin position="22"/>
        <end position="813"/>
    </location>
</feature>
<evidence type="ECO:0000256" key="7">
    <source>
        <dbReference type="SAM" id="SignalP"/>
    </source>
</evidence>
<dbReference type="InterPro" id="IPR048395">
    <property type="entry name" value="Glyco_hydro_31_C"/>
</dbReference>
<dbReference type="WBParaSite" id="ACRNAN_scaffold7767.g16240.t1">
    <property type="protein sequence ID" value="ACRNAN_scaffold7767.g16240.t1"/>
    <property type="gene ID" value="ACRNAN_scaffold7767.g16240"/>
</dbReference>
<proteinExistence type="inferred from homology"/>
<dbReference type="InterPro" id="IPR000519">
    <property type="entry name" value="P_trefoil_dom"/>
</dbReference>
<feature type="domain" description="Glycosyl hydrolase family 31 C-terminal" evidence="9">
    <location>
        <begin position="559"/>
        <end position="649"/>
    </location>
</feature>
<dbReference type="Pfam" id="PF21365">
    <property type="entry name" value="Glyco_hydro_31_3rd"/>
    <property type="match status" value="1"/>
</dbReference>
<evidence type="ECO:0000256" key="4">
    <source>
        <dbReference type="ARBA" id="ARBA00023136"/>
    </source>
</evidence>
<evidence type="ECO:0000259" key="9">
    <source>
        <dbReference type="Pfam" id="PF21365"/>
    </source>
</evidence>
<dbReference type="PROSITE" id="PS00129">
    <property type="entry name" value="GLYCOSYL_HYDROL_F31_1"/>
    <property type="match status" value="1"/>
</dbReference>
<evidence type="ECO:0000313" key="10">
    <source>
        <dbReference type="Proteomes" id="UP000887540"/>
    </source>
</evidence>
<sequence length="813" mass="93672">MSRWLDKIFVLTGIFALLVTSQEAHLSTESPSQVFIDCYPQPGPSKELCELRGCTWKHVTKHDFSKYTTWGMFSRDENPTSATNNTYNLYSVHPFYMGLEKDGKAHGVFILNSNAQEVTTGPGPHMIYRTIGGELEIFYFPGPKPEDVIKQYEQVIGKPMLPAYWAFGFQLCRWGYQGLEEVKQVVARTRNAGIPFDVQYADIDYMDRYKDFTLDTQKWGDLPEYTNFLHENGLHLILIFDPAIQVDDDSFARAKRQNVAFIEWPRKDLVPRETQEKYPLANDTNIMLGVVWPDRHVAFPDFLDQTHFTNDWWTNELAHFHSKVPYDGIWIDMNEPTNFGTNEETPWYYNFLDHPSIEPLKCPIVGADSNLDVPPYQTVNVYQWPENTYLSTKTFCMLASTMRGQSRFYDTKNLYGWSESVSTYKAMRKATGKRGAIISRSTYPSSGRYVGHWLGDNHAKWDDLRTTVIGVQEFNMFGIPYVGSDICGFKGTTTEELCLRWQQLGAFHSFSRNHHYWKGPAQDPAVWPRVAKATKKANLFRYHHLPYLFSLHFAASLHGGTVMRPPFFEFPQDEETHNLSYQFLWGSSLMIAPVVQPGVDSVKVYLPKDSQWYSVYDYSYGQVQPSGYETYPAPMDYLIPVFVRGGHILPRQRPGMTTTESRKNELQLLIALETEKGTSAHGELYWDDGESIIDDFATYNYHHWEFTFTLSKSRAVLNITQTRTATDLPVPTMDNIEILGYQYTPDLSTVKLNDQPVAIDMKHSLYDSQTKILNITTMGLINLNSGRKFLLSWNHRGAQMQNGYLRNNNIVKM</sequence>
<dbReference type="GO" id="GO:0005975">
    <property type="term" value="P:carbohydrate metabolic process"/>
    <property type="evidence" value="ECO:0007669"/>
    <property type="project" value="InterPro"/>
</dbReference>
<dbReference type="SUPFAM" id="SSF74650">
    <property type="entry name" value="Galactose mutarotase-like"/>
    <property type="match status" value="1"/>
</dbReference>
<organism evidence="10 11">
    <name type="scientific">Acrobeloides nanus</name>
    <dbReference type="NCBI Taxonomy" id="290746"/>
    <lineage>
        <taxon>Eukaryota</taxon>
        <taxon>Metazoa</taxon>
        <taxon>Ecdysozoa</taxon>
        <taxon>Nematoda</taxon>
        <taxon>Chromadorea</taxon>
        <taxon>Rhabditida</taxon>
        <taxon>Tylenchina</taxon>
        <taxon>Cephalobomorpha</taxon>
        <taxon>Cephaloboidea</taxon>
        <taxon>Cephalobidae</taxon>
        <taxon>Acrobeloides</taxon>
    </lineage>
</organism>
<protein>
    <submittedName>
        <fullName evidence="11">P-type domain-containing protein</fullName>
    </submittedName>
</protein>
<dbReference type="InterPro" id="IPR011013">
    <property type="entry name" value="Gal_mutarotase_sf_dom"/>
</dbReference>
<dbReference type="Pfam" id="PF01055">
    <property type="entry name" value="Glyco_hydro_31_2nd"/>
    <property type="match status" value="1"/>
</dbReference>
<evidence type="ECO:0000256" key="3">
    <source>
        <dbReference type="ARBA" id="ARBA00022801"/>
    </source>
</evidence>
<comment type="subcellular location">
    <subcellularLocation>
        <location evidence="1">Membrane</location>
    </subcellularLocation>
</comment>
<dbReference type="Gene3D" id="2.60.40.1180">
    <property type="entry name" value="Golgi alpha-mannosidase II"/>
    <property type="match status" value="2"/>
</dbReference>
<evidence type="ECO:0000256" key="1">
    <source>
        <dbReference type="ARBA" id="ARBA00004370"/>
    </source>
</evidence>
<evidence type="ECO:0000256" key="5">
    <source>
        <dbReference type="ARBA" id="ARBA00023295"/>
    </source>
</evidence>
<dbReference type="InterPro" id="IPR000322">
    <property type="entry name" value="Glyco_hydro_31_TIM"/>
</dbReference>